<dbReference type="PRINTS" id="PR00116">
    <property type="entry name" value="ARGINASE"/>
</dbReference>
<dbReference type="OrthoDB" id="288726at2759"/>
<dbReference type="STRING" id="94208.A0A2S4KRR6"/>
<dbReference type="PANTHER" id="PTHR11358">
    <property type="entry name" value="ARGINASE/AGMATINASE"/>
    <property type="match status" value="1"/>
</dbReference>
<keyword evidence="1" id="KW-0479">Metal-binding</keyword>
<evidence type="ECO:0000256" key="3">
    <source>
        <dbReference type="PROSITE-ProRule" id="PRU00742"/>
    </source>
</evidence>
<dbReference type="PROSITE" id="PS01053">
    <property type="entry name" value="ARGINASE_1"/>
    <property type="match status" value="1"/>
</dbReference>
<dbReference type="Gene3D" id="3.40.800.10">
    <property type="entry name" value="Ureohydrolase domain"/>
    <property type="match status" value="1"/>
</dbReference>
<comment type="caution">
    <text evidence="6">The sequence shown here is derived from an EMBL/GenBank/DDBJ whole genome shotgun (WGS) entry which is preliminary data.</text>
</comment>
<dbReference type="SUPFAM" id="SSF52768">
    <property type="entry name" value="Arginase/deacetylase"/>
    <property type="match status" value="1"/>
</dbReference>
<evidence type="ECO:0000256" key="2">
    <source>
        <dbReference type="ARBA" id="ARBA00022801"/>
    </source>
</evidence>
<keyword evidence="2 4" id="KW-0378">Hydrolase</keyword>
<gene>
    <name evidence="6" type="ORF">TPAR_06942</name>
</gene>
<dbReference type="PROSITE" id="PS51409">
    <property type="entry name" value="ARGINASE_2"/>
    <property type="match status" value="1"/>
</dbReference>
<proteinExistence type="inferred from homology"/>
<feature type="chain" id="PRO_5015714655" evidence="5">
    <location>
        <begin position="26"/>
        <end position="389"/>
    </location>
</feature>
<comment type="similarity">
    <text evidence="3 4">Belongs to the arginase family.</text>
</comment>
<dbReference type="InterPro" id="IPR006035">
    <property type="entry name" value="Ureohydrolase"/>
</dbReference>
<dbReference type="PANTHER" id="PTHR11358:SF28">
    <property type="entry name" value="HYPOTHETICAL ARGINASE FAMILY PROTEIN (EUROFUNG)"/>
    <property type="match status" value="1"/>
</dbReference>
<name>A0A2S4KRR6_9HYPO</name>
<dbReference type="GO" id="GO:0046872">
    <property type="term" value="F:metal ion binding"/>
    <property type="evidence" value="ECO:0007669"/>
    <property type="project" value="UniProtKB-KW"/>
</dbReference>
<evidence type="ECO:0000256" key="1">
    <source>
        <dbReference type="ARBA" id="ARBA00022723"/>
    </source>
</evidence>
<dbReference type="EMBL" id="PKSG01000779">
    <property type="protein sequence ID" value="POR32858.1"/>
    <property type="molecule type" value="Genomic_DNA"/>
</dbReference>
<dbReference type="GO" id="GO:0033389">
    <property type="term" value="P:putrescine biosynthetic process from arginine, via agmatine"/>
    <property type="evidence" value="ECO:0007669"/>
    <property type="project" value="TreeGrafter"/>
</dbReference>
<dbReference type="InterPro" id="IPR020855">
    <property type="entry name" value="Ureohydrolase_Mn_BS"/>
</dbReference>
<keyword evidence="7" id="KW-1185">Reference proteome</keyword>
<dbReference type="Pfam" id="PF00491">
    <property type="entry name" value="Arginase"/>
    <property type="match status" value="1"/>
</dbReference>
<dbReference type="CDD" id="cd11592">
    <property type="entry name" value="Agmatinase_PAH"/>
    <property type="match status" value="1"/>
</dbReference>
<evidence type="ECO:0000313" key="7">
    <source>
        <dbReference type="Proteomes" id="UP000237481"/>
    </source>
</evidence>
<dbReference type="InterPro" id="IPR023696">
    <property type="entry name" value="Ureohydrolase_dom_sf"/>
</dbReference>
<organism evidence="6 7">
    <name type="scientific">Tolypocladium paradoxum</name>
    <dbReference type="NCBI Taxonomy" id="94208"/>
    <lineage>
        <taxon>Eukaryota</taxon>
        <taxon>Fungi</taxon>
        <taxon>Dikarya</taxon>
        <taxon>Ascomycota</taxon>
        <taxon>Pezizomycotina</taxon>
        <taxon>Sordariomycetes</taxon>
        <taxon>Hypocreomycetidae</taxon>
        <taxon>Hypocreales</taxon>
        <taxon>Ophiocordycipitaceae</taxon>
        <taxon>Tolypocladium</taxon>
    </lineage>
</organism>
<reference evidence="6 7" key="1">
    <citation type="submission" date="2018-01" db="EMBL/GenBank/DDBJ databases">
        <title>Harnessing the power of phylogenomics to disentangle the directionality and signatures of interkingdom host jumping in the parasitic fungal genus Tolypocladium.</title>
        <authorList>
            <person name="Quandt C.A."/>
            <person name="Patterson W."/>
            <person name="Spatafora J.W."/>
        </authorList>
    </citation>
    <scope>NUCLEOTIDE SEQUENCE [LARGE SCALE GENOMIC DNA]</scope>
    <source>
        <strain evidence="6 7">NRBC 100945</strain>
    </source>
</reference>
<evidence type="ECO:0000256" key="5">
    <source>
        <dbReference type="SAM" id="SignalP"/>
    </source>
</evidence>
<keyword evidence="5" id="KW-0732">Signal</keyword>
<dbReference type="Proteomes" id="UP000237481">
    <property type="component" value="Unassembled WGS sequence"/>
</dbReference>
<feature type="signal peptide" evidence="5">
    <location>
        <begin position="1"/>
        <end position="25"/>
    </location>
</feature>
<sequence length="389" mass="42179">MQRRVLLSSLLGALLHAGLPVSVSGHGVDYAQGLAAPERLRFWVDDDKDDGKDGDEEATLPFQFAGLNTFAKLPYADCFTRDGAEDVRYDIAILGAPHDTTVTARPGARYGPSGIRTASQRKFYGYSVFTGRNPLDDWATVVDCGDAPMPWLDNRAALKTLDLAHRLVSGRPAAHPDRSKVPRIVTLGGDHTTTLSALRSTYRRWGQVSVIHFDSHIDTWDPAVLGGGISHYAGLNHGTFLHIAHEENLILNSSIHAGIRAPVNRRNEDMRNDRRCGFDTITAPDVDKLGIQAVIQKIRHRVRDTKVYISVDIDVLDPAFAPATGTPEPGGWSTRELLAILGGLEGLNVVGGDVVEVSPVYDTVGETTTFAAADVAHSLIELMVAKPVP</sequence>
<evidence type="ECO:0000313" key="6">
    <source>
        <dbReference type="EMBL" id="POR32858.1"/>
    </source>
</evidence>
<evidence type="ECO:0000256" key="4">
    <source>
        <dbReference type="RuleBase" id="RU003684"/>
    </source>
</evidence>
<protein>
    <submittedName>
        <fullName evidence="6">Agmatinase 1</fullName>
    </submittedName>
</protein>
<dbReference type="GO" id="GO:0008783">
    <property type="term" value="F:agmatinase activity"/>
    <property type="evidence" value="ECO:0007669"/>
    <property type="project" value="TreeGrafter"/>
</dbReference>
<accession>A0A2S4KRR6</accession>
<dbReference type="AlphaFoldDB" id="A0A2S4KRR6"/>